<dbReference type="Proteomes" id="UP000053411">
    <property type="component" value="Unassembled WGS sequence"/>
</dbReference>
<accession>A0A0D2ITJ9</accession>
<evidence type="ECO:0000313" key="3">
    <source>
        <dbReference type="Proteomes" id="UP000053411"/>
    </source>
</evidence>
<dbReference type="OrthoDB" id="4137201at2759"/>
<dbReference type="GeneID" id="27709723"/>
<dbReference type="RefSeq" id="XP_016634414.1">
    <property type="nucleotide sequence ID" value="XM_016774487.1"/>
</dbReference>
<protein>
    <submittedName>
        <fullName evidence="2">Uncharacterized protein</fullName>
    </submittedName>
</protein>
<proteinExistence type="predicted"/>
<evidence type="ECO:0000256" key="1">
    <source>
        <dbReference type="SAM" id="MobiDB-lite"/>
    </source>
</evidence>
<gene>
    <name evidence="2" type="ORF">Z520_03977</name>
</gene>
<organism evidence="2 3">
    <name type="scientific">Fonsecaea multimorphosa CBS 102226</name>
    <dbReference type="NCBI Taxonomy" id="1442371"/>
    <lineage>
        <taxon>Eukaryota</taxon>
        <taxon>Fungi</taxon>
        <taxon>Dikarya</taxon>
        <taxon>Ascomycota</taxon>
        <taxon>Pezizomycotina</taxon>
        <taxon>Eurotiomycetes</taxon>
        <taxon>Chaetothyriomycetidae</taxon>
        <taxon>Chaetothyriales</taxon>
        <taxon>Herpotrichiellaceae</taxon>
        <taxon>Fonsecaea</taxon>
    </lineage>
</organism>
<feature type="region of interest" description="Disordered" evidence="1">
    <location>
        <begin position="287"/>
        <end position="364"/>
    </location>
</feature>
<evidence type="ECO:0000313" key="2">
    <source>
        <dbReference type="EMBL" id="KIY00292.1"/>
    </source>
</evidence>
<sequence>MNLEGRTINGFYTHLSRDGVLPFGMYHTQHVITAFLPEHLSNSMRFYKTFRQFPCVQVLQEFAPQDLNENGQGRVELELVANVRLVLDDVVYSPHLPRVPRAYDRLFLSLKKLLASGCTLEVDPWDHWIIRRDGNLLVFGIRSPELPDPEMRIVLGPYVRDGQSPRVPQHLQNAIAKETPQAEGGPPRGLQAAILRANAREEEKEAGLLQSQLGRLTAPIEDNKPAKPVAGAVDKAISKAGKTISRPTQGSALVKPREAARKHWGNLAYGALSPAEVGRVTAPVENKPAKPLQGQLGRSTALVENKPTKPVADPVNRANDKAGKNISRPSQGSAPVKPKPREAARKHWGNLAYGALPQAGKDTR</sequence>
<dbReference type="EMBL" id="KN848067">
    <property type="protein sequence ID" value="KIY00292.1"/>
    <property type="molecule type" value="Genomic_DNA"/>
</dbReference>
<dbReference type="AlphaFoldDB" id="A0A0D2ITJ9"/>
<name>A0A0D2ITJ9_9EURO</name>
<reference evidence="2 3" key="1">
    <citation type="submission" date="2015-01" db="EMBL/GenBank/DDBJ databases">
        <title>The Genome Sequence of Fonsecaea multimorphosa CBS 102226.</title>
        <authorList>
            <consortium name="The Broad Institute Genomics Platform"/>
            <person name="Cuomo C."/>
            <person name="de Hoog S."/>
            <person name="Gorbushina A."/>
            <person name="Stielow B."/>
            <person name="Teixiera M."/>
            <person name="Abouelleil A."/>
            <person name="Chapman S.B."/>
            <person name="Priest M."/>
            <person name="Young S.K."/>
            <person name="Wortman J."/>
            <person name="Nusbaum C."/>
            <person name="Birren B."/>
        </authorList>
    </citation>
    <scope>NUCLEOTIDE SEQUENCE [LARGE SCALE GENOMIC DNA]</scope>
    <source>
        <strain evidence="2 3">CBS 102226</strain>
    </source>
</reference>
<keyword evidence="3" id="KW-1185">Reference proteome</keyword>
<dbReference type="VEuPathDB" id="FungiDB:Z520_03977"/>